<proteinExistence type="predicted"/>
<dbReference type="EMBL" id="CABITT030000001">
    <property type="protein sequence ID" value="VVA92574.1"/>
    <property type="molecule type" value="Genomic_DNA"/>
</dbReference>
<feature type="region of interest" description="Disordered" evidence="1">
    <location>
        <begin position="57"/>
        <end position="137"/>
    </location>
</feature>
<organism evidence="2 3">
    <name type="scientific">Arabis nemorensis</name>
    <dbReference type="NCBI Taxonomy" id="586526"/>
    <lineage>
        <taxon>Eukaryota</taxon>
        <taxon>Viridiplantae</taxon>
        <taxon>Streptophyta</taxon>
        <taxon>Embryophyta</taxon>
        <taxon>Tracheophyta</taxon>
        <taxon>Spermatophyta</taxon>
        <taxon>Magnoliopsida</taxon>
        <taxon>eudicotyledons</taxon>
        <taxon>Gunneridae</taxon>
        <taxon>Pentapetalae</taxon>
        <taxon>rosids</taxon>
        <taxon>malvids</taxon>
        <taxon>Brassicales</taxon>
        <taxon>Brassicaceae</taxon>
        <taxon>Arabideae</taxon>
        <taxon>Arabis</taxon>
    </lineage>
</organism>
<dbReference type="AlphaFoldDB" id="A0A565AUK9"/>
<evidence type="ECO:0000313" key="2">
    <source>
        <dbReference type="EMBL" id="VVA92574.1"/>
    </source>
</evidence>
<keyword evidence="3" id="KW-1185">Reference proteome</keyword>
<name>A0A565AUK9_9BRAS</name>
<reference evidence="2" key="1">
    <citation type="submission" date="2019-07" db="EMBL/GenBank/DDBJ databases">
        <authorList>
            <person name="Dittberner H."/>
        </authorList>
    </citation>
    <scope>NUCLEOTIDE SEQUENCE [LARGE SCALE GENOMIC DNA]</scope>
</reference>
<dbReference type="Proteomes" id="UP000489600">
    <property type="component" value="Unassembled WGS sequence"/>
</dbReference>
<gene>
    <name evidence="2" type="ORF">ANE_LOCUS3019</name>
</gene>
<accession>A0A565AUK9</accession>
<evidence type="ECO:0000256" key="1">
    <source>
        <dbReference type="SAM" id="MobiDB-lite"/>
    </source>
</evidence>
<evidence type="ECO:0000313" key="3">
    <source>
        <dbReference type="Proteomes" id="UP000489600"/>
    </source>
</evidence>
<comment type="caution">
    <text evidence="2">The sequence shown here is derived from an EMBL/GenBank/DDBJ whole genome shotgun (WGS) entry which is preliminary data.</text>
</comment>
<feature type="compositionally biased region" description="Basic and acidic residues" evidence="1">
    <location>
        <begin position="91"/>
        <end position="131"/>
    </location>
</feature>
<protein>
    <submittedName>
        <fullName evidence="2">Uncharacterized protein</fullName>
    </submittedName>
</protein>
<sequence length="160" mass="17337">MTADHLINTNRSATISIVPSWGTNCWGRISPWRQPVTKWLSMIIMVKMEPMWQAWEPKSTGVAERKSTGDAVPKSTDDAEPKSTGDAVPKSTDDAEPKSTDDVEPKSTGDAEPKSTGDAEPKSMGDAEPKSLGDGADVVMWFRCPDVVPMGRSDGTDDKK</sequence>